<feature type="transmembrane region" description="Helical" evidence="1">
    <location>
        <begin position="65"/>
        <end position="85"/>
    </location>
</feature>
<feature type="transmembrane region" description="Helical" evidence="1">
    <location>
        <begin position="242"/>
        <end position="262"/>
    </location>
</feature>
<comment type="caution">
    <text evidence="2">The sequence shown here is derived from an EMBL/GenBank/DDBJ whole genome shotgun (WGS) entry which is preliminary data.</text>
</comment>
<feature type="transmembrane region" description="Helical" evidence="1">
    <location>
        <begin position="182"/>
        <end position="203"/>
    </location>
</feature>
<feature type="transmembrane region" description="Helical" evidence="1">
    <location>
        <begin position="138"/>
        <end position="161"/>
    </location>
</feature>
<evidence type="ECO:0000256" key="1">
    <source>
        <dbReference type="SAM" id="Phobius"/>
    </source>
</evidence>
<name>A0A2H0X9X5_UNCKA</name>
<dbReference type="AlphaFoldDB" id="A0A2H0X9X5"/>
<feature type="transmembrane region" description="Helical" evidence="1">
    <location>
        <begin position="97"/>
        <end position="118"/>
    </location>
</feature>
<dbReference type="EMBL" id="PEYV01000023">
    <property type="protein sequence ID" value="PIS21733.1"/>
    <property type="molecule type" value="Genomic_DNA"/>
</dbReference>
<dbReference type="Proteomes" id="UP000231098">
    <property type="component" value="Unassembled WGS sequence"/>
</dbReference>
<feature type="transmembrane region" description="Helical" evidence="1">
    <location>
        <begin position="209"/>
        <end position="230"/>
    </location>
</feature>
<proteinExistence type="predicted"/>
<protein>
    <submittedName>
        <fullName evidence="2">Uncharacterized protein</fullName>
    </submittedName>
</protein>
<sequence>MEDMRTIREVFGFLGPDKKIKNLFYGNAIVLGLELAFLAFYANFLPPEVPLWYTKVWGEGQLTNPIFLGLLPFITFIIIISTLIISKFFIKRNELEVAHFVSILGLILNACLFLSLSRILNISSLPTPNYFSSDMSRILSPLLVGALVTYFTAPMVIKLTHKFGVIDDPKTHKHPAILHKVPIPRAGAVAFFIGFLASSLIFIQNPEYLTAHYLTGLYLGVGIIIVLGVIDDKLDLNPYLRLGILSLAILLIIFSGVRALYIDDPFNGVFRLDTIKFQFNLFGPKEIILL</sequence>
<keyword evidence="1" id="KW-0812">Transmembrane</keyword>
<evidence type="ECO:0000313" key="3">
    <source>
        <dbReference type="Proteomes" id="UP000231098"/>
    </source>
</evidence>
<evidence type="ECO:0000313" key="2">
    <source>
        <dbReference type="EMBL" id="PIS21733.1"/>
    </source>
</evidence>
<organism evidence="2 3">
    <name type="scientific">candidate division WWE3 bacterium CG08_land_8_20_14_0_20_41_15</name>
    <dbReference type="NCBI Taxonomy" id="1975086"/>
    <lineage>
        <taxon>Bacteria</taxon>
        <taxon>Katanobacteria</taxon>
    </lineage>
</organism>
<accession>A0A2H0X9X5</accession>
<keyword evidence="1" id="KW-0472">Membrane</keyword>
<keyword evidence="1" id="KW-1133">Transmembrane helix</keyword>
<feature type="non-terminal residue" evidence="2">
    <location>
        <position position="290"/>
    </location>
</feature>
<feature type="transmembrane region" description="Helical" evidence="1">
    <location>
        <begin position="23"/>
        <end position="45"/>
    </location>
</feature>
<gene>
    <name evidence="2" type="ORF">COT51_01275</name>
</gene>
<reference evidence="3" key="1">
    <citation type="submission" date="2017-09" db="EMBL/GenBank/DDBJ databases">
        <title>Depth-based differentiation of microbial function through sediment-hosted aquifers and enrichment of novel symbionts in the deep terrestrial subsurface.</title>
        <authorList>
            <person name="Probst A.J."/>
            <person name="Ladd B."/>
            <person name="Jarett J.K."/>
            <person name="Geller-Mcgrath D.E."/>
            <person name="Sieber C.M.K."/>
            <person name="Emerson J.B."/>
            <person name="Anantharaman K."/>
            <person name="Thomas B.C."/>
            <person name="Malmstrom R."/>
            <person name="Stieglmeier M."/>
            <person name="Klingl A."/>
            <person name="Woyke T."/>
            <person name="Ryan C.M."/>
            <person name="Banfield J.F."/>
        </authorList>
    </citation>
    <scope>NUCLEOTIDE SEQUENCE [LARGE SCALE GENOMIC DNA]</scope>
</reference>